<dbReference type="Pfam" id="PF01565">
    <property type="entry name" value="FAD_binding_4"/>
    <property type="match status" value="1"/>
</dbReference>
<comment type="caution">
    <text evidence="12">The sequence shown here is derived from an EMBL/GenBank/DDBJ whole genome shotgun (WGS) entry which is preliminary data.</text>
</comment>
<dbReference type="Gene3D" id="3.30.465.10">
    <property type="match status" value="1"/>
</dbReference>
<proteinExistence type="inferred from homology"/>
<keyword evidence="8" id="KW-1015">Disulfide bond</keyword>
<feature type="signal peptide" evidence="10">
    <location>
        <begin position="1"/>
        <end position="24"/>
    </location>
</feature>
<reference evidence="12 13" key="1">
    <citation type="submission" date="2019-12" db="EMBL/GenBank/DDBJ databases">
        <authorList>
            <person name="Alioto T."/>
            <person name="Alioto T."/>
            <person name="Gomez Garrido J."/>
        </authorList>
    </citation>
    <scope>NUCLEOTIDE SEQUENCE [LARGE SCALE GENOMIC DNA]</scope>
</reference>
<comment type="pathway">
    <text evidence="2">Alkaloid biosynthesis.</text>
</comment>
<dbReference type="Gramene" id="OE9A100371T1">
    <property type="protein sequence ID" value="OE9A100371C1"/>
    <property type="gene ID" value="OE9A100371"/>
</dbReference>
<dbReference type="GO" id="GO:0071949">
    <property type="term" value="F:FAD binding"/>
    <property type="evidence" value="ECO:0007669"/>
    <property type="project" value="InterPro"/>
</dbReference>
<comment type="similarity">
    <text evidence="3">Belongs to the oxygen-dependent FAD-linked oxidoreductase family.</text>
</comment>
<evidence type="ECO:0000256" key="4">
    <source>
        <dbReference type="ARBA" id="ARBA00022589"/>
    </source>
</evidence>
<dbReference type="EMBL" id="CACTIH010000075">
    <property type="protein sequence ID" value="CAA2950170.1"/>
    <property type="molecule type" value="Genomic_DNA"/>
</dbReference>
<dbReference type="InterPro" id="IPR016166">
    <property type="entry name" value="FAD-bd_PCMH"/>
</dbReference>
<dbReference type="Gene3D" id="3.30.43.10">
    <property type="entry name" value="Uridine Diphospho-n-acetylenolpyruvylglucosamine Reductase, domain 2"/>
    <property type="match status" value="1"/>
</dbReference>
<dbReference type="InterPro" id="IPR016167">
    <property type="entry name" value="FAD-bd_PCMH_sub1"/>
</dbReference>
<organism evidence="12 13">
    <name type="scientific">Olea europaea subsp. europaea</name>
    <dbReference type="NCBI Taxonomy" id="158383"/>
    <lineage>
        <taxon>Eukaryota</taxon>
        <taxon>Viridiplantae</taxon>
        <taxon>Streptophyta</taxon>
        <taxon>Embryophyta</taxon>
        <taxon>Tracheophyta</taxon>
        <taxon>Spermatophyta</taxon>
        <taxon>Magnoliopsida</taxon>
        <taxon>eudicotyledons</taxon>
        <taxon>Gunneridae</taxon>
        <taxon>Pentapetalae</taxon>
        <taxon>asterids</taxon>
        <taxon>lamiids</taxon>
        <taxon>Lamiales</taxon>
        <taxon>Oleaceae</taxon>
        <taxon>Oleeae</taxon>
        <taxon>Olea</taxon>
    </lineage>
</organism>
<dbReference type="OrthoDB" id="407275at2759"/>
<evidence type="ECO:0000256" key="8">
    <source>
        <dbReference type="ARBA" id="ARBA00023157"/>
    </source>
</evidence>
<keyword evidence="7" id="KW-0274">FAD</keyword>
<evidence type="ECO:0000256" key="5">
    <source>
        <dbReference type="ARBA" id="ARBA00022630"/>
    </source>
</evidence>
<gene>
    <name evidence="12" type="ORF">OLEA9_A100371</name>
</gene>
<dbReference type="PROSITE" id="PS51387">
    <property type="entry name" value="FAD_PCMH"/>
    <property type="match status" value="1"/>
</dbReference>
<name>A0A8S0PG43_OLEEU</name>
<dbReference type="FunFam" id="3.30.43.10:FF:000004">
    <property type="entry name" value="Berberine bridge enzyme-like 15"/>
    <property type="match status" value="1"/>
</dbReference>
<dbReference type="InterPro" id="IPR036318">
    <property type="entry name" value="FAD-bd_PCMH-like_sf"/>
</dbReference>
<keyword evidence="4" id="KW-0017">Alkaloid metabolism</keyword>
<dbReference type="InterPro" id="IPR016169">
    <property type="entry name" value="FAD-bd_PCMH_sub2"/>
</dbReference>
<evidence type="ECO:0000313" key="13">
    <source>
        <dbReference type="Proteomes" id="UP000594638"/>
    </source>
</evidence>
<dbReference type="Proteomes" id="UP000594638">
    <property type="component" value="Unassembled WGS sequence"/>
</dbReference>
<keyword evidence="5" id="KW-0285">Flavoprotein</keyword>
<keyword evidence="13" id="KW-1185">Reference proteome</keyword>
<dbReference type="GO" id="GO:0016491">
    <property type="term" value="F:oxidoreductase activity"/>
    <property type="evidence" value="ECO:0007669"/>
    <property type="project" value="InterPro"/>
</dbReference>
<feature type="chain" id="PRO_5035727326" evidence="10">
    <location>
        <begin position="25"/>
        <end position="532"/>
    </location>
</feature>
<evidence type="ECO:0000256" key="1">
    <source>
        <dbReference type="ARBA" id="ARBA00001974"/>
    </source>
</evidence>
<dbReference type="Pfam" id="PF08031">
    <property type="entry name" value="BBE"/>
    <property type="match status" value="1"/>
</dbReference>
<dbReference type="InterPro" id="IPR012951">
    <property type="entry name" value="BBE"/>
</dbReference>
<evidence type="ECO:0000256" key="9">
    <source>
        <dbReference type="ARBA" id="ARBA00023180"/>
    </source>
</evidence>
<sequence length="532" mass="60159">MKISDNIFPFFLLTFILISGASSAFSNNDFLECLTLQFQKSNSESDSIYTPKNASYSSILQSSIRNLRPVSNSTQRPIVIITPEHESQIQAAIYCSKKHGIQLKVRSGGHDFEGLSFVSETPFVLVDMRNLRSISIDTDKKTAWVQTGAALGELYYTIANKSRTLAFPAGVCPTVGIGGQFSGGGYGMMSRKHGLAADNIIDAKVIDANGRILDRESMGEDLFWALRGGGGTSFGIVVAFKLKLVVVPEIVTVFNVTRTLEQNATDLVHRWQYIADKVENDLLLRLFLTSFNSSITGKRTVGANFRSLYLGRVDDLLPKMQEIFPELRVVKEDCIEMSWIESELHFYNLAGESLDILLDESVFSSAYTKGKSDYVRQPISKHGLKRIWEFLIEEDEGSAELQFSPYGGRIGEISESEIPFPHRSGNIFMIEYTVIWSAEENTESERHINWIRRLHSFMARYVSKSPRAAYVNYRDLDNGRNNIYGSTSYKQASVWGFRYFKNNFRRLVQVKTKVDPTNFFRNEQSIPPVSPW</sequence>
<dbReference type="SUPFAM" id="SSF56176">
    <property type="entry name" value="FAD-binding/transporter-associated domain-like"/>
    <property type="match status" value="1"/>
</dbReference>
<evidence type="ECO:0000256" key="2">
    <source>
        <dbReference type="ARBA" id="ARBA00004913"/>
    </source>
</evidence>
<protein>
    <submittedName>
        <fullName evidence="12">Berberine bridge enzyme-like 18</fullName>
    </submittedName>
</protein>
<keyword evidence="9" id="KW-0325">Glycoprotein</keyword>
<evidence type="ECO:0000256" key="3">
    <source>
        <dbReference type="ARBA" id="ARBA00005466"/>
    </source>
</evidence>
<evidence type="ECO:0000259" key="11">
    <source>
        <dbReference type="PROSITE" id="PS51387"/>
    </source>
</evidence>
<evidence type="ECO:0000256" key="7">
    <source>
        <dbReference type="ARBA" id="ARBA00022827"/>
    </source>
</evidence>
<feature type="domain" description="FAD-binding PCMH-type" evidence="11">
    <location>
        <begin position="73"/>
        <end position="247"/>
    </location>
</feature>
<evidence type="ECO:0000256" key="6">
    <source>
        <dbReference type="ARBA" id="ARBA00022729"/>
    </source>
</evidence>
<evidence type="ECO:0000256" key="10">
    <source>
        <dbReference type="SAM" id="SignalP"/>
    </source>
</evidence>
<keyword evidence="6 10" id="KW-0732">Signal</keyword>
<accession>A0A8S0PG43</accession>
<comment type="cofactor">
    <cofactor evidence="1">
        <name>FAD</name>
        <dbReference type="ChEBI" id="CHEBI:57692"/>
    </cofactor>
</comment>
<dbReference type="AlphaFoldDB" id="A0A8S0PG43"/>
<dbReference type="PANTHER" id="PTHR32448">
    <property type="entry name" value="OS08G0158400 PROTEIN"/>
    <property type="match status" value="1"/>
</dbReference>
<dbReference type="InterPro" id="IPR006094">
    <property type="entry name" value="Oxid_FAD_bind_N"/>
</dbReference>
<dbReference type="Gene3D" id="3.40.462.20">
    <property type="match status" value="1"/>
</dbReference>
<evidence type="ECO:0000313" key="12">
    <source>
        <dbReference type="EMBL" id="CAA2950170.1"/>
    </source>
</evidence>